<feature type="region of interest" description="Disordered" evidence="1">
    <location>
        <begin position="49"/>
        <end position="105"/>
    </location>
</feature>
<name>W7HSC2_9PEZI</name>
<proteinExistence type="predicted"/>
<accession>W7HSC2</accession>
<dbReference type="EMBL" id="KI966421">
    <property type="protein sequence ID" value="EWC46109.1"/>
    <property type="molecule type" value="Genomic_DNA"/>
</dbReference>
<feature type="domain" description="Transcription factor IIIC 90kDa subunit N-terminal" evidence="2">
    <location>
        <begin position="154"/>
        <end position="528"/>
    </location>
</feature>
<keyword evidence="5" id="KW-1185">Reference proteome</keyword>
<dbReference type="OrthoDB" id="6021743at2759"/>
<gene>
    <name evidence="4" type="ORF">DRE_04683</name>
</gene>
<dbReference type="Pfam" id="PF12657">
    <property type="entry name" value="TFIIIC_delta"/>
    <property type="match status" value="1"/>
</dbReference>
<dbReference type="HOGENOM" id="CLU_326236_0_0_1"/>
<dbReference type="InterPro" id="IPR024761">
    <property type="entry name" value="TFIIIC_delta_N"/>
</dbReference>
<evidence type="ECO:0000259" key="3">
    <source>
        <dbReference type="Pfam" id="PF12660"/>
    </source>
</evidence>
<dbReference type="PANTHER" id="PTHR15496:SF2">
    <property type="entry name" value="GENERAL TRANSCRIPTION FACTOR 3C POLYPEPTIDE 4"/>
    <property type="match status" value="1"/>
</dbReference>
<feature type="domain" description="Transcription factor IIIC putative zinc-finger" evidence="3">
    <location>
        <begin position="756"/>
        <end position="844"/>
    </location>
</feature>
<evidence type="ECO:0000313" key="4">
    <source>
        <dbReference type="EMBL" id="EWC46109.1"/>
    </source>
</evidence>
<dbReference type="PANTHER" id="PTHR15496">
    <property type="entry name" value="GENERAL TRANSCRIPTION FACTOR 3C POLYPEPTIDE 4 FAMILY"/>
    <property type="match status" value="1"/>
</dbReference>
<dbReference type="InterPro" id="IPR024764">
    <property type="entry name" value="TFIIIC_Znf"/>
</dbReference>
<feature type="compositionally biased region" description="Acidic residues" evidence="1">
    <location>
        <begin position="80"/>
        <end position="91"/>
    </location>
</feature>
<evidence type="ECO:0000313" key="5">
    <source>
        <dbReference type="Proteomes" id="UP000024837"/>
    </source>
</evidence>
<feature type="compositionally biased region" description="Basic and acidic residues" evidence="1">
    <location>
        <begin position="57"/>
        <end position="79"/>
    </location>
</feature>
<evidence type="ECO:0000256" key="1">
    <source>
        <dbReference type="SAM" id="MobiDB-lite"/>
    </source>
</evidence>
<dbReference type="AlphaFoldDB" id="W7HSC2"/>
<protein>
    <submittedName>
        <fullName evidence="4">Uncharacterized protein</fullName>
    </submittedName>
</protein>
<dbReference type="GO" id="GO:0006384">
    <property type="term" value="P:transcription initiation at RNA polymerase III promoter"/>
    <property type="evidence" value="ECO:0007669"/>
    <property type="project" value="InterPro"/>
</dbReference>
<sequence>MLLKNIDLNFYPSLPLNYKFSADGQLCIPAGQITYILSNSVLNPDLVSNPPVPSKFRPGDENKIDYRASENRPDVKGDAADSDDDDEDDASENGTYGNGANGGRSTIEAEADVEDDTARPEFQFHWQKLELLDDDRQDDVMKGGVTFQLDQTFKEGFARQMEWSPLGAGKHRRCVMSAICIRTSVVGRGLKLHMKLLDRLLDQDVPADEAVEIKWDSLPREICWSQPCTFHTQRWGIPVLTMVDDTNELRFVKVIDDEVETLLTTRLELPEGARIVNMCWSPWFVVSPVEGVSFFTFRSGGGVYLQKMILTIHDGEPRLECSGSLVIISTGMSPGYEPHVALWHDRVYNLPDQPPETLLAVVQHDGLELFGVTLDREKDLRVCRQAKVELELPARLSGYTFSDPLWANYLDLNICSTNGGLAIFKIDLADISQSIVYKAAVPTFKGRQMIHNDPSVPHPNPWKRDWIDILDEKREAFIQEWRIVQASCHVYGMTYSPVGGILAICYRLKPEGVLEYPIKERERCTLSWELCRSWMDMFDSSRAMGSAKPFTLFGICGEAFAGDIRFLVDPEEAEESFGKMEEVIAQGMTEPEIPQKGEEQVYLLAGVPAPELAGRLGLALFNSSDSVLLRARNLLGLLRTNKLAPKKPGVLTAQTGITKLLLQNVLEVPVVATSPLFAGRQSILTIRLLARLGIVAFYRTQRVMQLAVAVVDALEREFMADVSAERAAISQRERVLQDPGNLDLLMKMDRGIGGPALESCSTCGSPVPFDDLMSGRCGNGHLFRRCAATFVVVVGGDARVCGLCGREYVSKGMVEADEAAAGGRTLFGVLFEAVDTCVFCGGGFYDRTSWRHADS</sequence>
<organism evidence="4 5">
    <name type="scientific">Drechslerella stenobrocha 248</name>
    <dbReference type="NCBI Taxonomy" id="1043628"/>
    <lineage>
        <taxon>Eukaryota</taxon>
        <taxon>Fungi</taxon>
        <taxon>Dikarya</taxon>
        <taxon>Ascomycota</taxon>
        <taxon>Pezizomycotina</taxon>
        <taxon>Orbiliomycetes</taxon>
        <taxon>Orbiliales</taxon>
        <taxon>Orbiliaceae</taxon>
        <taxon>Drechslerella</taxon>
    </lineage>
</organism>
<reference evidence="4 5" key="1">
    <citation type="submission" date="2013-05" db="EMBL/GenBank/DDBJ databases">
        <title>Drechslerella stenobrocha genome reveals carnivorous origination and mechanical trapping mechanism of predatory fungi.</title>
        <authorList>
            <person name="Liu X."/>
            <person name="Zhang W."/>
            <person name="Liu K."/>
        </authorList>
    </citation>
    <scope>NUCLEOTIDE SEQUENCE [LARGE SCALE GENOMIC DNA]</scope>
    <source>
        <strain evidence="4 5">248</strain>
    </source>
</reference>
<dbReference type="GO" id="GO:0000127">
    <property type="term" value="C:transcription factor TFIIIC complex"/>
    <property type="evidence" value="ECO:0007669"/>
    <property type="project" value="InterPro"/>
</dbReference>
<dbReference type="Pfam" id="PF12660">
    <property type="entry name" value="zf-TFIIIC"/>
    <property type="match status" value="1"/>
</dbReference>
<dbReference type="Proteomes" id="UP000024837">
    <property type="component" value="Unassembled WGS sequence"/>
</dbReference>
<dbReference type="GO" id="GO:0004402">
    <property type="term" value="F:histone acetyltransferase activity"/>
    <property type="evidence" value="ECO:0007669"/>
    <property type="project" value="InterPro"/>
</dbReference>
<dbReference type="InterPro" id="IPR044230">
    <property type="entry name" value="GTF3C4"/>
</dbReference>
<evidence type="ECO:0000259" key="2">
    <source>
        <dbReference type="Pfam" id="PF12657"/>
    </source>
</evidence>